<feature type="region of interest" description="Disordered" evidence="8">
    <location>
        <begin position="50"/>
        <end position="76"/>
    </location>
</feature>
<comment type="function">
    <text evidence="7">May have a photoreceptor function.</text>
</comment>
<dbReference type="NCBIfam" id="TIGR02765">
    <property type="entry name" value="crypto_DASH"/>
    <property type="match status" value="1"/>
</dbReference>
<dbReference type="OrthoDB" id="435881at2759"/>
<keyword evidence="4 7" id="KW-0157">Chromophore</keyword>
<organism evidence="10 11">
    <name type="scientific">Klebsormidium nitens</name>
    <name type="common">Green alga</name>
    <name type="synonym">Ulothrix nitens</name>
    <dbReference type="NCBI Taxonomy" id="105231"/>
    <lineage>
        <taxon>Eukaryota</taxon>
        <taxon>Viridiplantae</taxon>
        <taxon>Streptophyta</taxon>
        <taxon>Klebsormidiophyceae</taxon>
        <taxon>Klebsormidiales</taxon>
        <taxon>Klebsormidiaceae</taxon>
        <taxon>Klebsormidium</taxon>
    </lineage>
</organism>
<feature type="binding site" evidence="5">
    <location>
        <begin position="464"/>
        <end position="471"/>
    </location>
    <ligand>
        <name>FAD</name>
        <dbReference type="ChEBI" id="CHEBI:57692"/>
    </ligand>
</feature>
<dbReference type="GO" id="GO:0000719">
    <property type="term" value="P:photoreactive repair"/>
    <property type="evidence" value="ECO:0000318"/>
    <property type="project" value="GO_Central"/>
</dbReference>
<comment type="similarity">
    <text evidence="1 7">Belongs to the DNA photolyase class-1 family.</text>
</comment>
<dbReference type="OMA" id="KFWRCGP"/>
<dbReference type="PRINTS" id="PR00147">
    <property type="entry name" value="DNAPHOTLYASE"/>
</dbReference>
<evidence type="ECO:0000256" key="3">
    <source>
        <dbReference type="ARBA" id="ARBA00022827"/>
    </source>
</evidence>
<dbReference type="GO" id="GO:0003904">
    <property type="term" value="F:deoxyribodipyrimidine photo-lyase activity"/>
    <property type="evidence" value="ECO:0000318"/>
    <property type="project" value="GO_Central"/>
</dbReference>
<reference evidence="10 11" key="1">
    <citation type="journal article" date="2014" name="Nat. Commun.">
        <title>Klebsormidium flaccidum genome reveals primary factors for plant terrestrial adaptation.</title>
        <authorList>
            <person name="Hori K."/>
            <person name="Maruyama F."/>
            <person name="Fujisawa T."/>
            <person name="Togashi T."/>
            <person name="Yamamoto N."/>
            <person name="Seo M."/>
            <person name="Sato S."/>
            <person name="Yamada T."/>
            <person name="Mori H."/>
            <person name="Tajima N."/>
            <person name="Moriyama T."/>
            <person name="Ikeuchi M."/>
            <person name="Watanabe M."/>
            <person name="Wada H."/>
            <person name="Kobayashi K."/>
            <person name="Saito M."/>
            <person name="Masuda T."/>
            <person name="Sasaki-Sekimoto Y."/>
            <person name="Mashiguchi K."/>
            <person name="Awai K."/>
            <person name="Shimojima M."/>
            <person name="Masuda S."/>
            <person name="Iwai M."/>
            <person name="Nobusawa T."/>
            <person name="Narise T."/>
            <person name="Kondo S."/>
            <person name="Saito H."/>
            <person name="Sato R."/>
            <person name="Murakawa M."/>
            <person name="Ihara Y."/>
            <person name="Oshima-Yamada Y."/>
            <person name="Ohtaka K."/>
            <person name="Satoh M."/>
            <person name="Sonobe K."/>
            <person name="Ishii M."/>
            <person name="Ohtani R."/>
            <person name="Kanamori-Sato M."/>
            <person name="Honoki R."/>
            <person name="Miyazaki D."/>
            <person name="Mochizuki H."/>
            <person name="Umetsu J."/>
            <person name="Higashi K."/>
            <person name="Shibata D."/>
            <person name="Kamiya Y."/>
            <person name="Sato N."/>
            <person name="Nakamura Y."/>
            <person name="Tabata S."/>
            <person name="Ida S."/>
            <person name="Kurokawa K."/>
            <person name="Ohta H."/>
        </authorList>
    </citation>
    <scope>NUCLEOTIDE SEQUENCE [LARGE SCALE GENOMIC DNA]</scope>
    <source>
        <strain evidence="10 11">NIES-2285</strain>
    </source>
</reference>
<feature type="binding site" evidence="5">
    <location>
        <position position="411"/>
    </location>
    <ligand>
        <name>FAD</name>
        <dbReference type="ChEBI" id="CHEBI:57692"/>
    </ligand>
</feature>
<dbReference type="PANTHER" id="PTHR11455:SF22">
    <property type="entry name" value="CRYPTOCHROME DASH"/>
    <property type="match status" value="1"/>
</dbReference>
<dbReference type="InterPro" id="IPR014729">
    <property type="entry name" value="Rossmann-like_a/b/a_fold"/>
</dbReference>
<evidence type="ECO:0000313" key="11">
    <source>
        <dbReference type="Proteomes" id="UP000054558"/>
    </source>
</evidence>
<dbReference type="Gene3D" id="3.40.50.620">
    <property type="entry name" value="HUPs"/>
    <property type="match status" value="1"/>
</dbReference>
<keyword evidence="11" id="KW-1185">Reference proteome</keyword>
<feature type="binding site" evidence="5">
    <location>
        <begin position="562"/>
        <end position="564"/>
    </location>
    <ligand>
        <name>FAD</name>
        <dbReference type="ChEBI" id="CHEBI:57692"/>
    </ligand>
</feature>
<evidence type="ECO:0000259" key="9">
    <source>
        <dbReference type="PROSITE" id="PS51645"/>
    </source>
</evidence>
<dbReference type="PANTHER" id="PTHR11455">
    <property type="entry name" value="CRYPTOCHROME"/>
    <property type="match status" value="1"/>
</dbReference>
<feature type="site" description="Electron transfer via tryptophanyl radical" evidence="6">
    <location>
        <position position="496"/>
    </location>
</feature>
<evidence type="ECO:0000256" key="6">
    <source>
        <dbReference type="PIRSR" id="PIRSR602081-2"/>
    </source>
</evidence>
<dbReference type="Pfam" id="PF03441">
    <property type="entry name" value="FAD_binding_7"/>
    <property type="match status" value="1"/>
</dbReference>
<dbReference type="Pfam" id="PF00875">
    <property type="entry name" value="DNA_photolyase"/>
    <property type="match status" value="1"/>
</dbReference>
<dbReference type="AlphaFoldDB" id="A0A1Y1HMX6"/>
<evidence type="ECO:0000256" key="4">
    <source>
        <dbReference type="ARBA" id="ARBA00022991"/>
    </source>
</evidence>
<evidence type="ECO:0000256" key="2">
    <source>
        <dbReference type="ARBA" id="ARBA00022630"/>
    </source>
</evidence>
<feature type="site" description="Electron transfer via tryptophanyl radical" evidence="6">
    <location>
        <position position="549"/>
    </location>
</feature>
<feature type="compositionally biased region" description="Gly residues" evidence="8">
    <location>
        <begin position="653"/>
        <end position="668"/>
    </location>
</feature>
<evidence type="ECO:0000256" key="8">
    <source>
        <dbReference type="SAM" id="MobiDB-lite"/>
    </source>
</evidence>
<keyword evidence="3 5" id="KW-0274">FAD</keyword>
<evidence type="ECO:0000313" key="10">
    <source>
        <dbReference type="EMBL" id="GAQ77897.1"/>
    </source>
</evidence>
<proteinExistence type="inferred from homology"/>
<evidence type="ECO:0000256" key="1">
    <source>
        <dbReference type="ARBA" id="ARBA00005862"/>
    </source>
</evidence>
<accession>A0A1Y1HMX6</accession>
<dbReference type="InterPro" id="IPR005101">
    <property type="entry name" value="Cryptochr/Photolyase_FAD-bd"/>
</dbReference>
<comment type="cofactor">
    <cofactor evidence="5 7">
        <name>FAD</name>
        <dbReference type="ChEBI" id="CHEBI:57692"/>
    </cofactor>
    <text evidence="5 7">Binds 1 FAD per subunit.</text>
</comment>
<dbReference type="Gene3D" id="1.25.40.80">
    <property type="match status" value="1"/>
</dbReference>
<keyword evidence="2 5" id="KW-0285">Flavoprotein</keyword>
<feature type="site" description="Electron transfer via tryptophanyl radical" evidence="6">
    <location>
        <position position="572"/>
    </location>
</feature>
<dbReference type="Gene3D" id="1.10.579.10">
    <property type="entry name" value="DNA Cyclobutane Dipyrimidine Photolyase, subunit A, domain 3"/>
    <property type="match status" value="1"/>
</dbReference>
<keyword evidence="10" id="KW-0456">Lyase</keyword>
<dbReference type="STRING" id="105231.A0A1Y1HMX6"/>
<dbReference type="EMBL" id="DF236954">
    <property type="protein sequence ID" value="GAQ77897.1"/>
    <property type="molecule type" value="Genomic_DNA"/>
</dbReference>
<evidence type="ECO:0000256" key="7">
    <source>
        <dbReference type="RuleBase" id="RU367151"/>
    </source>
</evidence>
<dbReference type="SUPFAM" id="SSF48173">
    <property type="entry name" value="Cryptochrome/photolyase FAD-binding domain"/>
    <property type="match status" value="1"/>
</dbReference>
<feature type="compositionally biased region" description="Basic and acidic residues" evidence="8">
    <location>
        <begin position="670"/>
        <end position="690"/>
    </location>
</feature>
<dbReference type="Proteomes" id="UP000054558">
    <property type="component" value="Unassembled WGS sequence"/>
</dbReference>
<protein>
    <recommendedName>
        <fullName evidence="7">Cryptochrome DASH</fullName>
    </recommendedName>
</protein>
<evidence type="ECO:0000256" key="5">
    <source>
        <dbReference type="PIRSR" id="PIRSR602081-1"/>
    </source>
</evidence>
<feature type="domain" description="Photolyase/cryptochrome alpha/beta" evidence="9">
    <location>
        <begin position="169"/>
        <end position="307"/>
    </location>
</feature>
<dbReference type="InterPro" id="IPR002081">
    <property type="entry name" value="Cryptochrome/DNA_photolyase_1"/>
</dbReference>
<dbReference type="SUPFAM" id="SSF52425">
    <property type="entry name" value="Cryptochrome/photolyase, N-terminal domain"/>
    <property type="match status" value="1"/>
</dbReference>
<dbReference type="InterPro" id="IPR006050">
    <property type="entry name" value="DNA_photolyase_N"/>
</dbReference>
<dbReference type="InterPro" id="IPR036155">
    <property type="entry name" value="Crypto/Photolyase_N_sf"/>
</dbReference>
<feature type="region of interest" description="Disordered" evidence="8">
    <location>
        <begin position="646"/>
        <end position="690"/>
    </location>
</feature>
<dbReference type="GO" id="GO:0003677">
    <property type="term" value="F:DNA binding"/>
    <property type="evidence" value="ECO:0000318"/>
    <property type="project" value="GO_Central"/>
</dbReference>
<dbReference type="PROSITE" id="PS51645">
    <property type="entry name" value="PHR_CRY_ALPHA_BETA"/>
    <property type="match status" value="1"/>
</dbReference>
<feature type="binding site" evidence="5">
    <location>
        <begin position="424"/>
        <end position="428"/>
    </location>
    <ligand>
        <name>FAD</name>
        <dbReference type="ChEBI" id="CHEBI:57692"/>
    </ligand>
</feature>
<dbReference type="InterPro" id="IPR014133">
    <property type="entry name" value="Cry_DASH"/>
</dbReference>
<name>A0A1Y1HMX6_KLENI</name>
<comment type="cofactor">
    <cofactor evidence="7">
        <name>(6R)-5,10-methylene-5,6,7,8-tetrahydrofolate</name>
        <dbReference type="ChEBI" id="CHEBI:15636"/>
    </cofactor>
    <text evidence="7">Binds 1 5,10-methenyltetrahydrofolate (MTHF) per subunit.</text>
</comment>
<gene>
    <name evidence="10" type="ORF">KFL_000050340</name>
</gene>
<sequence>MVSILRSASCPTAKAVSNCSAKWALRQLAPAQPIIARHVSKPARLNLHPTFTPARSSVRGIPQPSGPSFPHRRAEGSFRSRAAQFKSNQVGEGFASFGSLGATSNLETVSTPSLPSSFRGSPLQGSWTLVGFVRVRSAGGHRQGRGFCTQAAAREFVIKETDMASTKETPVILWFRSDLRLHDNEALVRAAEASDSVVPVFCFDPRIYGRTYHFGFQKTGPLRAQFIWDAVSDLRQQLRQRGADLLVRVSNPEDVIPSLAKSVGAQRVFASLETCSEEKAVERRMLHKLQEGNSRGFLELVWGGVTMYHIDDLPFPAAAVPDVYTQFRKGVESRSKVREPLKIPKLKPISKEVLGKIQAAGGPGEMPRLEALGVDPQAMDPRGVLPFKGGETAALERLNDYFWTKDCLKEYKETRNGMLGGDYSSKFSAWLAHGCISPRYIHSEVRRYERERVENKSTYWLLFELIWRDYFRFISIKFGDKLFKLGGLRDVRGKEWGQNKQLFDTWREGRTGYPLVDANMKELAATGFMSNRGRQIVCSFLTRDMKLDWRLGAEWFETCLLDYDPCSNYGNWTYGAGVGNDPREDRYFSIPKQAQNYDSEGAYVAYWLPEIAKLPTYKRHAPNTLTREEQDKYDVEIGPGGYPAPVVPLLHGQPGGGGRGGGFSGRGRGGGRDGRSGRGRGGRDGRAAKF</sequence>
<dbReference type="GO" id="GO:0071949">
    <property type="term" value="F:FAD binding"/>
    <property type="evidence" value="ECO:0000318"/>
    <property type="project" value="GO_Central"/>
</dbReference>
<dbReference type="InterPro" id="IPR036134">
    <property type="entry name" value="Crypto/Photolyase_FAD-like_sf"/>
</dbReference>